<feature type="transmembrane region" description="Helical" evidence="1">
    <location>
        <begin position="102"/>
        <end position="120"/>
    </location>
</feature>
<dbReference type="Pfam" id="PF11139">
    <property type="entry name" value="SfLAP"/>
    <property type="match status" value="1"/>
</dbReference>
<feature type="transmembrane region" description="Helical" evidence="1">
    <location>
        <begin position="148"/>
        <end position="170"/>
    </location>
</feature>
<accession>A0A411YFY7</accession>
<dbReference type="EMBL" id="CP036402">
    <property type="protein sequence ID" value="QBI20089.1"/>
    <property type="molecule type" value="Genomic_DNA"/>
</dbReference>
<feature type="transmembrane region" description="Helical" evidence="1">
    <location>
        <begin position="71"/>
        <end position="90"/>
    </location>
</feature>
<dbReference type="Proteomes" id="UP000291469">
    <property type="component" value="Chromosome"/>
</dbReference>
<organism evidence="2 3">
    <name type="scientific">Egibacter rhizosphaerae</name>
    <dbReference type="NCBI Taxonomy" id="1670831"/>
    <lineage>
        <taxon>Bacteria</taxon>
        <taxon>Bacillati</taxon>
        <taxon>Actinomycetota</taxon>
        <taxon>Nitriliruptoria</taxon>
        <taxon>Egibacterales</taxon>
        <taxon>Egibacteraceae</taxon>
        <taxon>Egibacter</taxon>
    </lineage>
</organism>
<feature type="transmembrane region" description="Helical" evidence="1">
    <location>
        <begin position="6"/>
        <end position="31"/>
    </location>
</feature>
<protein>
    <submittedName>
        <fullName evidence="2">Uncharacterized protein</fullName>
    </submittedName>
</protein>
<keyword evidence="1" id="KW-0472">Membrane</keyword>
<evidence type="ECO:0000256" key="1">
    <source>
        <dbReference type="SAM" id="Phobius"/>
    </source>
</evidence>
<dbReference type="OrthoDB" id="5114475at2"/>
<sequence>MTGAPLFSTLTALALADSLHLLAIAAAVYLLGTEQPFRRTATFVAGLIGTHFAGGVLLVVGWGFVPITPPRWWSVIEWGVIAAILVLAIVRWRRGGARFRPPASLTLPTTFGLGVVVSLADLAFDLPYHLAAARIAASVPTMGEQVVWLAWFNLVYALPLLIAMGAYAVLALRRPAPPAPTPP</sequence>
<dbReference type="KEGG" id="erz:ER308_11290"/>
<dbReference type="AlphaFoldDB" id="A0A411YFY7"/>
<reference evidence="2 3" key="1">
    <citation type="submission" date="2019-01" db="EMBL/GenBank/DDBJ databases">
        <title>Egibacter rhizosphaerae EGI 80759T.</title>
        <authorList>
            <person name="Chen D.-D."/>
            <person name="Tian Y."/>
            <person name="Jiao J.-Y."/>
            <person name="Zhang X.-T."/>
            <person name="Zhang Y.-G."/>
            <person name="Zhang Y."/>
            <person name="Xiao M."/>
            <person name="Shu W.-S."/>
            <person name="Li W.-J."/>
        </authorList>
    </citation>
    <scope>NUCLEOTIDE SEQUENCE [LARGE SCALE GENOMIC DNA]</scope>
    <source>
        <strain evidence="2 3">EGI 80759</strain>
    </source>
</reference>
<gene>
    <name evidence="2" type="ORF">ER308_11290</name>
</gene>
<evidence type="ECO:0000313" key="3">
    <source>
        <dbReference type="Proteomes" id="UP000291469"/>
    </source>
</evidence>
<keyword evidence="1" id="KW-0812">Transmembrane</keyword>
<keyword evidence="3" id="KW-1185">Reference proteome</keyword>
<name>A0A411YFY7_9ACTN</name>
<proteinExistence type="predicted"/>
<feature type="transmembrane region" description="Helical" evidence="1">
    <location>
        <begin position="43"/>
        <end position="65"/>
    </location>
</feature>
<evidence type="ECO:0000313" key="2">
    <source>
        <dbReference type="EMBL" id="QBI20089.1"/>
    </source>
</evidence>
<keyword evidence="1" id="KW-1133">Transmembrane helix</keyword>
<dbReference type="InterPro" id="IPR021315">
    <property type="entry name" value="Gap/Sap"/>
</dbReference>